<organism evidence="1 2">
    <name type="scientific">Halostreptopolyspora alba</name>
    <dbReference type="NCBI Taxonomy" id="2487137"/>
    <lineage>
        <taxon>Bacteria</taxon>
        <taxon>Bacillati</taxon>
        <taxon>Actinomycetota</taxon>
        <taxon>Actinomycetes</taxon>
        <taxon>Streptosporangiales</taxon>
        <taxon>Nocardiopsidaceae</taxon>
        <taxon>Halostreptopolyspora</taxon>
    </lineage>
</organism>
<dbReference type="Proteomes" id="UP000269198">
    <property type="component" value="Unassembled WGS sequence"/>
</dbReference>
<proteinExistence type="predicted"/>
<protein>
    <submittedName>
        <fullName evidence="1">Uncharacterized protein</fullName>
    </submittedName>
</protein>
<evidence type="ECO:0000313" key="1">
    <source>
        <dbReference type="EMBL" id="RNL84809.1"/>
    </source>
</evidence>
<dbReference type="AlphaFoldDB" id="A0A3N0EAN3"/>
<dbReference type="OrthoDB" id="3427212at2"/>
<gene>
    <name evidence="1" type="ORF">EFW17_10975</name>
</gene>
<dbReference type="EMBL" id="RJMB01000009">
    <property type="protein sequence ID" value="RNL84809.1"/>
    <property type="molecule type" value="Genomic_DNA"/>
</dbReference>
<comment type="caution">
    <text evidence="1">The sequence shown here is derived from an EMBL/GenBank/DDBJ whole genome shotgun (WGS) entry which is preliminary data.</text>
</comment>
<accession>A0A3N0EAN3</accession>
<sequence>MAHRHPSKLNAEYVEHPRARSLLKAELANCAECRDASNDEALANTDRGGIFDSLLRGFVSKQAERWRTPTTTYPVILYELVPPDEAKQWATPTREVARMCVIKNRRGKISTNDALTEARLLDVDERGRVLDDIVDGLLDDEG</sequence>
<evidence type="ECO:0000313" key="2">
    <source>
        <dbReference type="Proteomes" id="UP000269198"/>
    </source>
</evidence>
<dbReference type="RefSeq" id="WP_123201249.1">
    <property type="nucleotide sequence ID" value="NZ_RJMB01000009.1"/>
</dbReference>
<name>A0A3N0EAN3_9ACTN</name>
<keyword evidence="2" id="KW-1185">Reference proteome</keyword>
<reference evidence="1 2" key="1">
    <citation type="submission" date="2018-11" db="EMBL/GenBank/DDBJ databases">
        <title>The genome draft of YIM 96095.</title>
        <authorList>
            <person name="Tang S.-K."/>
            <person name="Chunyu W.-X."/>
            <person name="Feng Y.-Z."/>
        </authorList>
    </citation>
    <scope>NUCLEOTIDE SEQUENCE [LARGE SCALE GENOMIC DNA]</scope>
    <source>
        <strain evidence="1 2">YIM 96095</strain>
    </source>
</reference>